<reference evidence="3 4" key="1">
    <citation type="submission" date="2014-01" db="EMBL/GenBank/DDBJ databases">
        <title>Development of a Comparative Genomic Fingerprinting Assay for High Resolution Genotyping of Arcobacter butzleri.</title>
        <authorList>
            <person name="Webb A.L."/>
            <person name="Inglis G.D."/>
            <person name="Kruczkiewicz P."/>
            <person name="Selinger L.B."/>
            <person name="Taboada E.N."/>
        </authorList>
    </citation>
    <scope>NUCLEOTIDE SEQUENCE [LARGE SCALE GENOMIC DNA]</scope>
    <source>
        <strain evidence="3 4">L348</strain>
    </source>
</reference>
<dbReference type="NCBIfam" id="TIGR02613">
    <property type="entry name" value="mob_myst_B"/>
    <property type="match status" value="1"/>
</dbReference>
<evidence type="ECO:0000313" key="3">
    <source>
        <dbReference type="EMBL" id="KLD99854.1"/>
    </source>
</evidence>
<dbReference type="Pfam" id="PF02661">
    <property type="entry name" value="Fic"/>
    <property type="match status" value="1"/>
</dbReference>
<proteinExistence type="predicted"/>
<dbReference type="PANTHER" id="PTHR13504:SF39">
    <property type="entry name" value="CELL FILAMENTATION PROTEIN"/>
    <property type="match status" value="1"/>
</dbReference>
<organism evidence="3 4">
    <name type="scientific">Aliarcobacter butzleri L348</name>
    <dbReference type="NCBI Taxonomy" id="1447256"/>
    <lineage>
        <taxon>Bacteria</taxon>
        <taxon>Pseudomonadati</taxon>
        <taxon>Campylobacterota</taxon>
        <taxon>Epsilonproteobacteria</taxon>
        <taxon>Campylobacterales</taxon>
        <taxon>Arcobacteraceae</taxon>
        <taxon>Aliarcobacter</taxon>
    </lineage>
</organism>
<dbReference type="Proteomes" id="UP000035514">
    <property type="component" value="Unassembled WGS sequence"/>
</dbReference>
<sequence length="200" mass="23388">MIDSTKPIDDATPLNDTSGLKLSKNKSYTLKEIYIKEAENIADATIKYLSAIPSKKDAPFTYDWFLKLHTEMFGNIWDWAGKPRQIELSIGIKAYLVPMELKKLSDDFLFWDKNKSFNVYEIAARLHHRAVQIHPFQNGNGRWSRMLANIYLRQKGLMPVKWQEDLLASENPKRSEYIQALKKADNRDYTDLIEMHKITY</sequence>
<dbReference type="PATRIC" id="fig|1447256.3.peg.1222"/>
<dbReference type="InterPro" id="IPR036597">
    <property type="entry name" value="Fido-like_dom_sf"/>
</dbReference>
<protein>
    <submittedName>
        <fullName evidence="3">Cell filamentation protein Fic</fullName>
    </submittedName>
</protein>
<dbReference type="PANTHER" id="PTHR13504">
    <property type="entry name" value="FIDO DOMAIN-CONTAINING PROTEIN DDB_G0283145"/>
    <property type="match status" value="1"/>
</dbReference>
<dbReference type="Gene3D" id="1.10.3290.10">
    <property type="entry name" value="Fido-like domain"/>
    <property type="match status" value="1"/>
</dbReference>
<evidence type="ECO:0000259" key="2">
    <source>
        <dbReference type="PROSITE" id="PS51459"/>
    </source>
</evidence>
<comment type="caution">
    <text evidence="3">The sequence shown here is derived from an EMBL/GenBank/DDBJ whole genome shotgun (WGS) entry which is preliminary data.</text>
</comment>
<dbReference type="InterPro" id="IPR040198">
    <property type="entry name" value="Fido_containing"/>
</dbReference>
<dbReference type="InterPro" id="IPR013436">
    <property type="entry name" value="Mobile_mystery_prot_B"/>
</dbReference>
<feature type="active site" evidence="1">
    <location>
        <position position="134"/>
    </location>
</feature>
<dbReference type="SUPFAM" id="SSF140931">
    <property type="entry name" value="Fic-like"/>
    <property type="match status" value="1"/>
</dbReference>
<accession>A0A0G9K1Z6</accession>
<feature type="domain" description="Fido" evidence="2">
    <location>
        <begin position="60"/>
        <end position="200"/>
    </location>
</feature>
<evidence type="ECO:0000256" key="1">
    <source>
        <dbReference type="PIRSR" id="PIRSR640198-1"/>
    </source>
</evidence>
<gene>
    <name evidence="3" type="ORF">AA20_06270</name>
</gene>
<dbReference type="PROSITE" id="PS51459">
    <property type="entry name" value="FIDO"/>
    <property type="match status" value="1"/>
</dbReference>
<dbReference type="InterPro" id="IPR003812">
    <property type="entry name" value="Fido"/>
</dbReference>
<dbReference type="RefSeq" id="WP_046996704.1">
    <property type="nucleotide sequence ID" value="NZ_JAIQ01000092.1"/>
</dbReference>
<dbReference type="AlphaFoldDB" id="A0A0G9K1Z6"/>
<name>A0A0G9K1Z6_9BACT</name>
<dbReference type="EMBL" id="JAIQ01000092">
    <property type="protein sequence ID" value="KLD99854.1"/>
    <property type="molecule type" value="Genomic_DNA"/>
</dbReference>
<evidence type="ECO:0000313" key="4">
    <source>
        <dbReference type="Proteomes" id="UP000035514"/>
    </source>
</evidence>